<sequence>MSSVGVLLGIVLESGGLLSFLYDLLIDFIGSFQEEVSQVVNWVVGDVLAKVDQALGQVGNHVVHQVLPDGLGSLVEEVPLLLPQLLQLYLVLRLLGSPDFFLSNLLPPLFLLLSPSDGGCPLLLNNQLRELVHLLIRLSVMVCPLSHPALLNDAL</sequence>
<protein>
    <submittedName>
        <fullName evidence="1">Uncharacterized protein</fullName>
    </submittedName>
</protein>
<organism evidence="1">
    <name type="scientific">Strombidium rassoulzadegani</name>
    <dbReference type="NCBI Taxonomy" id="1082188"/>
    <lineage>
        <taxon>Eukaryota</taxon>
        <taxon>Sar</taxon>
        <taxon>Alveolata</taxon>
        <taxon>Ciliophora</taxon>
        <taxon>Intramacronucleata</taxon>
        <taxon>Spirotrichea</taxon>
        <taxon>Oligotrichia</taxon>
        <taxon>Strombidiidae</taxon>
        <taxon>Strombidium</taxon>
    </lineage>
</organism>
<name>A0A7S3FTY7_9SPIT</name>
<evidence type="ECO:0000313" key="1">
    <source>
        <dbReference type="EMBL" id="CAE0231527.1"/>
    </source>
</evidence>
<accession>A0A7S3FTY7</accession>
<dbReference type="EMBL" id="HBIA01006537">
    <property type="protein sequence ID" value="CAE0231527.1"/>
    <property type="molecule type" value="Transcribed_RNA"/>
</dbReference>
<dbReference type="AlphaFoldDB" id="A0A7S3FTY7"/>
<reference evidence="1" key="1">
    <citation type="submission" date="2021-01" db="EMBL/GenBank/DDBJ databases">
        <authorList>
            <person name="Corre E."/>
            <person name="Pelletier E."/>
            <person name="Niang G."/>
            <person name="Scheremetjew M."/>
            <person name="Finn R."/>
            <person name="Kale V."/>
            <person name="Holt S."/>
            <person name="Cochrane G."/>
            <person name="Meng A."/>
            <person name="Brown T."/>
            <person name="Cohen L."/>
        </authorList>
    </citation>
    <scope>NUCLEOTIDE SEQUENCE</scope>
    <source>
        <strain evidence="1">Ras09</strain>
    </source>
</reference>
<gene>
    <name evidence="1" type="ORF">SRAS04492_LOCUS3325</name>
</gene>
<proteinExistence type="predicted"/>